<organism evidence="5 6">
    <name type="scientific">Galactobacter caseinivorans</name>
    <dbReference type="NCBI Taxonomy" id="2676123"/>
    <lineage>
        <taxon>Bacteria</taxon>
        <taxon>Bacillati</taxon>
        <taxon>Actinomycetota</taxon>
        <taxon>Actinomycetes</taxon>
        <taxon>Micrococcales</taxon>
        <taxon>Micrococcaceae</taxon>
        <taxon>Galactobacter</taxon>
    </lineage>
</organism>
<sequence length="123" mass="12879">MPQSLETFVPQGQEPPYLQVRRRIAADIASGEIAVGTKLPSVRALAEQLGLANNTAARVYKELEATGVVETRGRNGTIVTRRGSSTPARVEAAAQKLAAEAATAGMPDDAVLALVRAALASQR</sequence>
<feature type="domain" description="HTH gntR-type" evidence="4">
    <location>
        <begin position="14"/>
        <end position="82"/>
    </location>
</feature>
<dbReference type="Proteomes" id="UP000273119">
    <property type="component" value="Unassembled WGS sequence"/>
</dbReference>
<dbReference type="PANTHER" id="PTHR38445:SF9">
    <property type="entry name" value="HTH-TYPE TRANSCRIPTIONAL REPRESSOR YTRA"/>
    <property type="match status" value="1"/>
</dbReference>
<dbReference type="Gene3D" id="1.10.10.10">
    <property type="entry name" value="Winged helix-like DNA-binding domain superfamily/Winged helix DNA-binding domain"/>
    <property type="match status" value="1"/>
</dbReference>
<dbReference type="Pfam" id="PF00392">
    <property type="entry name" value="GntR"/>
    <property type="match status" value="1"/>
</dbReference>
<dbReference type="CDD" id="cd07377">
    <property type="entry name" value="WHTH_GntR"/>
    <property type="match status" value="1"/>
</dbReference>
<keyword evidence="3" id="KW-0804">Transcription</keyword>
<keyword evidence="6" id="KW-1185">Reference proteome</keyword>
<evidence type="ECO:0000256" key="1">
    <source>
        <dbReference type="ARBA" id="ARBA00023015"/>
    </source>
</evidence>
<evidence type="ECO:0000313" key="6">
    <source>
        <dbReference type="Proteomes" id="UP000273119"/>
    </source>
</evidence>
<dbReference type="AlphaFoldDB" id="A0A496PKJ9"/>
<evidence type="ECO:0000256" key="3">
    <source>
        <dbReference type="ARBA" id="ARBA00023163"/>
    </source>
</evidence>
<dbReference type="InterPro" id="IPR036388">
    <property type="entry name" value="WH-like_DNA-bd_sf"/>
</dbReference>
<dbReference type="GO" id="GO:0003700">
    <property type="term" value="F:DNA-binding transcription factor activity"/>
    <property type="evidence" value="ECO:0007669"/>
    <property type="project" value="InterPro"/>
</dbReference>
<dbReference type="InterPro" id="IPR036390">
    <property type="entry name" value="WH_DNA-bd_sf"/>
</dbReference>
<keyword evidence="1" id="KW-0805">Transcription regulation</keyword>
<name>A0A496PKJ9_9MICC</name>
<comment type="caution">
    <text evidence="5">The sequence shown here is derived from an EMBL/GenBank/DDBJ whole genome shotgun (WGS) entry which is preliminary data.</text>
</comment>
<dbReference type="PANTHER" id="PTHR38445">
    <property type="entry name" value="HTH-TYPE TRANSCRIPTIONAL REPRESSOR YTRA"/>
    <property type="match status" value="1"/>
</dbReference>
<dbReference type="GO" id="GO:0003677">
    <property type="term" value="F:DNA binding"/>
    <property type="evidence" value="ECO:0007669"/>
    <property type="project" value="UniProtKB-KW"/>
</dbReference>
<gene>
    <name evidence="5" type="ORF">DWQ67_04455</name>
</gene>
<evidence type="ECO:0000313" key="5">
    <source>
        <dbReference type="EMBL" id="RKW71053.1"/>
    </source>
</evidence>
<dbReference type="InterPro" id="IPR000524">
    <property type="entry name" value="Tscrpt_reg_HTH_GntR"/>
</dbReference>
<accession>A0A496PKJ9</accession>
<protein>
    <submittedName>
        <fullName evidence="5">GntR family transcriptional regulator</fullName>
    </submittedName>
</protein>
<evidence type="ECO:0000256" key="2">
    <source>
        <dbReference type="ARBA" id="ARBA00023125"/>
    </source>
</evidence>
<dbReference type="SUPFAM" id="SSF46785">
    <property type="entry name" value="Winged helix' DNA-binding domain"/>
    <property type="match status" value="1"/>
</dbReference>
<dbReference type="EMBL" id="QQXL01000002">
    <property type="protein sequence ID" value="RKW71053.1"/>
    <property type="molecule type" value="Genomic_DNA"/>
</dbReference>
<reference evidence="5 6" key="1">
    <citation type="submission" date="2018-07" db="EMBL/GenBank/DDBJ databases">
        <title>Arthrobacter sp. nov., isolated from raw cow's milk with high bacterial count.</title>
        <authorList>
            <person name="Hahne J."/>
            <person name="Isele D."/>
            <person name="Lipski A."/>
        </authorList>
    </citation>
    <scope>NUCLEOTIDE SEQUENCE [LARGE SCALE GENOMIC DNA]</scope>
    <source>
        <strain evidence="5 6">JZ R-183</strain>
    </source>
</reference>
<keyword evidence="2" id="KW-0238">DNA-binding</keyword>
<dbReference type="PROSITE" id="PS50949">
    <property type="entry name" value="HTH_GNTR"/>
    <property type="match status" value="1"/>
</dbReference>
<dbReference type="RefSeq" id="WP_121484389.1">
    <property type="nucleotide sequence ID" value="NZ_QQXL01000002.1"/>
</dbReference>
<dbReference type="SMART" id="SM00345">
    <property type="entry name" value="HTH_GNTR"/>
    <property type="match status" value="1"/>
</dbReference>
<evidence type="ECO:0000259" key="4">
    <source>
        <dbReference type="PROSITE" id="PS50949"/>
    </source>
</evidence>
<proteinExistence type="predicted"/>